<evidence type="ECO:0000313" key="1">
    <source>
        <dbReference type="EMBL" id="PHM31325.1"/>
    </source>
</evidence>
<dbReference type="Proteomes" id="UP000196435">
    <property type="component" value="Unassembled WGS sequence"/>
</dbReference>
<protein>
    <submittedName>
        <fullName evidence="2">Uncharacterized protein</fullName>
    </submittedName>
</protein>
<keyword evidence="4" id="KW-1185">Reference proteome</keyword>
<dbReference type="OrthoDB" id="6444864at2"/>
<sequence length="121" mass="13442">MSNTLQTAVEIAEEIETQLVPLMSEIEDGDSVDAYLMCRGIYRQMKTLAEKLRNVSGGGNNNNSLCNKLEVSASKVEGLKTYITLLLENESDKHDAHLLSIAVDQVFDIEEEIAQIRGKEL</sequence>
<dbReference type="AlphaFoldDB" id="A0A1N6N125"/>
<reference evidence="1 4" key="3">
    <citation type="journal article" date="2017" name="Nat. Microbiol.">
        <title>Natural product diversity associated with the nematode symbionts Photorhabdus and Xenorhabdus.</title>
        <authorList>
            <person name="Tobias N.J."/>
            <person name="Wolff H."/>
            <person name="Djahanschiri B."/>
            <person name="Grundmann F."/>
            <person name="Kronenwerth M."/>
            <person name="Shi Y.M."/>
            <person name="Simonyi S."/>
            <person name="Grun P."/>
            <person name="Shapiro-Ilan D."/>
            <person name="Pidot S.J."/>
            <person name="Stinear T.P."/>
            <person name="Ebersberger I."/>
            <person name="Bode H.B."/>
        </authorList>
    </citation>
    <scope>NUCLEOTIDE SEQUENCE [LARGE SCALE GENOMIC DNA]</scope>
    <source>
        <strain evidence="1 4">DSM 16336</strain>
    </source>
</reference>
<dbReference type="EMBL" id="NIBU01000039">
    <property type="protein sequence ID" value="PHM31325.1"/>
    <property type="molecule type" value="Genomic_DNA"/>
</dbReference>
<proteinExistence type="predicted"/>
<reference evidence="3" key="2">
    <citation type="submission" date="2016-12" db="EMBL/GenBank/DDBJ databases">
        <authorList>
            <person name="Gaudriault S."/>
        </authorList>
    </citation>
    <scope>NUCLEOTIDE SEQUENCE [LARGE SCALE GENOMIC DNA]</scope>
    <source>
        <strain evidence="3">HGB1681 (deposited as PTA-6826 in the American Type Culture Collection)</strain>
    </source>
</reference>
<evidence type="ECO:0000313" key="2">
    <source>
        <dbReference type="EMBL" id="SIP74777.1"/>
    </source>
</evidence>
<dbReference type="EMBL" id="FTLG01000230">
    <property type="protein sequence ID" value="SIP74777.1"/>
    <property type="molecule type" value="Genomic_DNA"/>
</dbReference>
<evidence type="ECO:0000313" key="4">
    <source>
        <dbReference type="Proteomes" id="UP000224871"/>
    </source>
</evidence>
<reference evidence="2" key="1">
    <citation type="submission" date="2016-12" db="EMBL/GenBank/DDBJ databases">
        <authorList>
            <person name="Song W.-J."/>
            <person name="Kurnit D.M."/>
        </authorList>
    </citation>
    <scope>NUCLEOTIDE SEQUENCE [LARGE SCALE GENOMIC DNA]</scope>
    <source>
        <strain evidence="2">HGB1681</strain>
    </source>
</reference>
<gene>
    <name evidence="1" type="ORF">Xinn_02871</name>
    <name evidence="2" type="ORF">XIS1_840046</name>
</gene>
<dbReference type="RefSeq" id="WP_086954102.1">
    <property type="nucleotide sequence ID" value="NZ_CAWNQC010000236.1"/>
</dbReference>
<evidence type="ECO:0000313" key="3">
    <source>
        <dbReference type="Proteomes" id="UP000196435"/>
    </source>
</evidence>
<accession>A0A1N6N125</accession>
<dbReference type="Proteomes" id="UP000224871">
    <property type="component" value="Unassembled WGS sequence"/>
</dbReference>
<organism evidence="2 3">
    <name type="scientific">Xenorhabdus innexi</name>
    <dbReference type="NCBI Taxonomy" id="290109"/>
    <lineage>
        <taxon>Bacteria</taxon>
        <taxon>Pseudomonadati</taxon>
        <taxon>Pseudomonadota</taxon>
        <taxon>Gammaproteobacteria</taxon>
        <taxon>Enterobacterales</taxon>
        <taxon>Morganellaceae</taxon>
        <taxon>Xenorhabdus</taxon>
    </lineage>
</organism>
<name>A0A1N6N125_9GAMM</name>